<evidence type="ECO:0000313" key="1">
    <source>
        <dbReference type="EMBL" id="CAI0546047.1"/>
    </source>
</evidence>
<dbReference type="Proteomes" id="UP001154282">
    <property type="component" value="Unassembled WGS sequence"/>
</dbReference>
<accession>A0AAV0QKG9</accession>
<dbReference type="AlphaFoldDB" id="A0AAV0QKG9"/>
<organism evidence="1 2">
    <name type="scientific">Linum tenue</name>
    <dbReference type="NCBI Taxonomy" id="586396"/>
    <lineage>
        <taxon>Eukaryota</taxon>
        <taxon>Viridiplantae</taxon>
        <taxon>Streptophyta</taxon>
        <taxon>Embryophyta</taxon>
        <taxon>Tracheophyta</taxon>
        <taxon>Spermatophyta</taxon>
        <taxon>Magnoliopsida</taxon>
        <taxon>eudicotyledons</taxon>
        <taxon>Gunneridae</taxon>
        <taxon>Pentapetalae</taxon>
        <taxon>rosids</taxon>
        <taxon>fabids</taxon>
        <taxon>Malpighiales</taxon>
        <taxon>Linaceae</taxon>
        <taxon>Linum</taxon>
    </lineage>
</organism>
<dbReference type="EMBL" id="CAMGYJ010000009">
    <property type="protein sequence ID" value="CAI0546047.1"/>
    <property type="molecule type" value="Genomic_DNA"/>
</dbReference>
<protein>
    <submittedName>
        <fullName evidence="1">Uncharacterized protein</fullName>
    </submittedName>
</protein>
<name>A0AAV0QKG9_9ROSI</name>
<gene>
    <name evidence="1" type="ORF">LITE_LOCUS43808</name>
</gene>
<proteinExistence type="predicted"/>
<comment type="caution">
    <text evidence="1">The sequence shown here is derived from an EMBL/GenBank/DDBJ whole genome shotgun (WGS) entry which is preliminary data.</text>
</comment>
<sequence length="53" mass="5807">MLMMQLGSNTYLMAQKLYKSVCWNFVEAVLLHPRGSEQVVGACAGLLSLPFGC</sequence>
<keyword evidence="2" id="KW-1185">Reference proteome</keyword>
<reference evidence="1" key="1">
    <citation type="submission" date="2022-08" db="EMBL/GenBank/DDBJ databases">
        <authorList>
            <person name="Gutierrez-Valencia J."/>
        </authorList>
    </citation>
    <scope>NUCLEOTIDE SEQUENCE</scope>
</reference>
<evidence type="ECO:0000313" key="2">
    <source>
        <dbReference type="Proteomes" id="UP001154282"/>
    </source>
</evidence>